<proteinExistence type="predicted"/>
<dbReference type="Gene3D" id="2.40.50.260">
    <property type="entry name" value="Nucleic acid-binding protein domain"/>
    <property type="match status" value="1"/>
</dbReference>
<protein>
    <recommendedName>
        <fullName evidence="1">Gp5/Type VI secretion system Vgr C-terminal trimerisation domain-containing protein</fullName>
    </recommendedName>
</protein>
<accession>A0A410T768</accession>
<dbReference type="Proteomes" id="UP000290538">
    <property type="component" value="Segment"/>
</dbReference>
<evidence type="ECO:0000313" key="3">
    <source>
        <dbReference type="Proteomes" id="UP000290538"/>
    </source>
</evidence>
<dbReference type="SUPFAM" id="SSF69349">
    <property type="entry name" value="Phage fibre proteins"/>
    <property type="match status" value="1"/>
</dbReference>
<evidence type="ECO:0000313" key="2">
    <source>
        <dbReference type="EMBL" id="QAU04819.1"/>
    </source>
</evidence>
<sequence>MNKLEFRIYRGIVVNNDDPKKGGRVQVRIFELHGMSENATPGQYPVTSGEKDTKYNQIQESDLPWAEVMQSIDYIGYYPAPSDGSDEYANNIDGKGSKSGYKTITRSGKYPGFGYNVILTPGTWVFCVLDNNNPNLPIVIGCIASDNEMHKNTKPKNTRVYDSITGHYEEWSDEDGNIIFHHRTGTTITMNKEGEMTINTVKNKKEYTQENNLLHVDGEQNEYVKKDVNEKYDANHNLNVKSNEKLEVGSNRTRKVGGNENVTISGNQNINVSGSETISAGPSITMSAGVIKLN</sequence>
<dbReference type="Pfam" id="PF22178">
    <property type="entry name" value="Gp5_trimer_C"/>
    <property type="match status" value="1"/>
</dbReference>
<reference evidence="2 3" key="1">
    <citation type="submission" date="2019-01" db="EMBL/GenBank/DDBJ databases">
        <title>Complete genome sequence of Campylobacter bacteriophage CP20.</title>
        <authorList>
            <person name="Connerton I.F."/>
        </authorList>
    </citation>
    <scope>NUCLEOTIDE SEQUENCE [LARGE SCALE GENOMIC DNA]</scope>
</reference>
<organism evidence="2 3">
    <name type="scientific">Campylobacter phage CP20</name>
    <dbReference type="NCBI Taxonomy" id="2506428"/>
    <lineage>
        <taxon>Viruses</taxon>
        <taxon>Duplodnaviria</taxon>
        <taxon>Heunggongvirae</taxon>
        <taxon>Uroviricota</taxon>
        <taxon>Caudoviricetes</taxon>
        <taxon>Connertonviridae</taxon>
        <taxon>Firehammervirus</taxon>
        <taxon>Firehammervirus CPt10</taxon>
    </lineage>
</organism>
<feature type="domain" description="Gp5/Type VI secretion system Vgr C-terminal trimerisation" evidence="1">
    <location>
        <begin position="196"/>
        <end position="288"/>
    </location>
</feature>
<name>A0A410T768_9CAUD</name>
<dbReference type="EMBL" id="MK408758">
    <property type="protein sequence ID" value="QAU04819.1"/>
    <property type="molecule type" value="Genomic_DNA"/>
</dbReference>
<dbReference type="InterPro" id="IPR054030">
    <property type="entry name" value="Gp5_Vgr_C"/>
</dbReference>
<dbReference type="SUPFAM" id="SSF69255">
    <property type="entry name" value="gp5 N-terminal domain-like"/>
    <property type="match status" value="1"/>
</dbReference>
<evidence type="ECO:0000259" key="1">
    <source>
        <dbReference type="Pfam" id="PF22178"/>
    </source>
</evidence>